<accession>A0A6G1D397</accession>
<dbReference type="EMBL" id="SPHZ02000007">
    <property type="protein sequence ID" value="KAF0906594.1"/>
    <property type="molecule type" value="Genomic_DNA"/>
</dbReference>
<dbReference type="AlphaFoldDB" id="A0A6G1D397"/>
<evidence type="ECO:0000313" key="1">
    <source>
        <dbReference type="EMBL" id="KAF0906594.1"/>
    </source>
</evidence>
<name>A0A6G1D397_9ORYZ</name>
<dbReference type="PANTHER" id="PTHR48204:SF1">
    <property type="entry name" value="OS07G0265100 PROTEIN"/>
    <property type="match status" value="1"/>
</dbReference>
<protein>
    <submittedName>
        <fullName evidence="1">Uncharacterized protein</fullName>
    </submittedName>
</protein>
<dbReference type="Proteomes" id="UP000479710">
    <property type="component" value="Unassembled WGS sequence"/>
</dbReference>
<comment type="caution">
    <text evidence="1">The sequence shown here is derived from an EMBL/GenBank/DDBJ whole genome shotgun (WGS) entry which is preliminary data.</text>
</comment>
<organism evidence="1 2">
    <name type="scientific">Oryza meyeriana var. granulata</name>
    <dbReference type="NCBI Taxonomy" id="110450"/>
    <lineage>
        <taxon>Eukaryota</taxon>
        <taxon>Viridiplantae</taxon>
        <taxon>Streptophyta</taxon>
        <taxon>Embryophyta</taxon>
        <taxon>Tracheophyta</taxon>
        <taxon>Spermatophyta</taxon>
        <taxon>Magnoliopsida</taxon>
        <taxon>Liliopsida</taxon>
        <taxon>Poales</taxon>
        <taxon>Poaceae</taxon>
        <taxon>BOP clade</taxon>
        <taxon>Oryzoideae</taxon>
        <taxon>Oryzeae</taxon>
        <taxon>Oryzinae</taxon>
        <taxon>Oryza</taxon>
        <taxon>Oryza meyeriana</taxon>
    </lineage>
</organism>
<dbReference type="OrthoDB" id="1891930at2759"/>
<proteinExistence type="predicted"/>
<gene>
    <name evidence="1" type="ORF">E2562_012047</name>
</gene>
<keyword evidence="2" id="KW-1185">Reference proteome</keyword>
<feature type="non-terminal residue" evidence="1">
    <location>
        <position position="1"/>
    </location>
</feature>
<reference evidence="1 2" key="1">
    <citation type="submission" date="2019-11" db="EMBL/GenBank/DDBJ databases">
        <title>Whole genome sequence of Oryza granulata.</title>
        <authorList>
            <person name="Li W."/>
        </authorList>
    </citation>
    <scope>NUCLEOTIDE SEQUENCE [LARGE SCALE GENOMIC DNA]</scope>
    <source>
        <strain evidence="2">cv. Menghai</strain>
        <tissue evidence="1">Leaf</tissue>
    </source>
</reference>
<sequence length="132" mass="14668">AMETSSDPPPAPPLRRHRRLVFDSRYGWIFDEWTDPADAALAGGRGMFCVLPMARSLVDVAVSSVTYAADSVSRALKRSETSSPVAYLPLLSLQRKQQTWFRELEHIGVIADTKLIPCRTQCSLECISPNCD</sequence>
<evidence type="ECO:0000313" key="2">
    <source>
        <dbReference type="Proteomes" id="UP000479710"/>
    </source>
</evidence>
<dbReference type="PANTHER" id="PTHR48204">
    <property type="entry name" value="OS07G0265100 PROTEIN"/>
    <property type="match status" value="1"/>
</dbReference>